<dbReference type="OrthoDB" id="9831930at2"/>
<organism evidence="1 2">
    <name type="scientific">Cystobacter ferrugineus</name>
    <dbReference type="NCBI Taxonomy" id="83449"/>
    <lineage>
        <taxon>Bacteria</taxon>
        <taxon>Pseudomonadati</taxon>
        <taxon>Myxococcota</taxon>
        <taxon>Myxococcia</taxon>
        <taxon>Myxococcales</taxon>
        <taxon>Cystobacterineae</taxon>
        <taxon>Archangiaceae</taxon>
        <taxon>Cystobacter</taxon>
    </lineage>
</organism>
<protein>
    <submittedName>
        <fullName evidence="1">Uncharacterized protein</fullName>
    </submittedName>
</protein>
<proteinExistence type="predicted"/>
<dbReference type="Proteomes" id="UP000182229">
    <property type="component" value="Unassembled WGS sequence"/>
</dbReference>
<evidence type="ECO:0000313" key="2">
    <source>
        <dbReference type="Proteomes" id="UP000182229"/>
    </source>
</evidence>
<name>A0A1L9BFH8_9BACT</name>
<dbReference type="AlphaFoldDB" id="A0A1L9BFH8"/>
<sequence length="120" mass="13319">MHLDPASEKAARIANALNGLGHIAFEHPLEWARSTKGDAKVREEFHEDATLVLELVESDAGRKSPATRRPAECKAALSRFRDLVQTIDFDDAASMARLKEHARQALEAFMGETLPEKLPE</sequence>
<reference evidence="1 2" key="2">
    <citation type="submission" date="2016-12" db="EMBL/GenBank/DDBJ databases">
        <title>Draft Genome Sequence of Cystobacter ferrugineus Strain Cbfe23.</title>
        <authorList>
            <person name="Akbar S."/>
            <person name="Dowd S.E."/>
            <person name="Stevens D.C."/>
        </authorList>
    </citation>
    <scope>NUCLEOTIDE SEQUENCE [LARGE SCALE GENOMIC DNA]</scope>
    <source>
        <strain evidence="1 2">Cbfe23</strain>
    </source>
</reference>
<gene>
    <name evidence="1" type="ORF">BON30_08620</name>
</gene>
<dbReference type="RefSeq" id="WP_071897405.1">
    <property type="nucleotide sequence ID" value="NZ_MPIN01000002.1"/>
</dbReference>
<comment type="caution">
    <text evidence="1">The sequence shown here is derived from an EMBL/GenBank/DDBJ whole genome shotgun (WGS) entry which is preliminary data.</text>
</comment>
<evidence type="ECO:0000313" key="1">
    <source>
        <dbReference type="EMBL" id="OJH40965.1"/>
    </source>
</evidence>
<reference evidence="2" key="1">
    <citation type="submission" date="2016-11" db="EMBL/GenBank/DDBJ databases">
        <authorList>
            <person name="Shukria A."/>
            <person name="Stevens D.C."/>
        </authorList>
    </citation>
    <scope>NUCLEOTIDE SEQUENCE [LARGE SCALE GENOMIC DNA]</scope>
    <source>
        <strain evidence="2">Cbfe23</strain>
    </source>
</reference>
<keyword evidence="2" id="KW-1185">Reference proteome</keyword>
<accession>A0A1L9BFH8</accession>
<dbReference type="EMBL" id="MPIN01000002">
    <property type="protein sequence ID" value="OJH40965.1"/>
    <property type="molecule type" value="Genomic_DNA"/>
</dbReference>